<gene>
    <name evidence="1" type="ORF">HD598_000099</name>
</gene>
<evidence type="ECO:0000313" key="2">
    <source>
        <dbReference type="Proteomes" id="UP000580797"/>
    </source>
</evidence>
<dbReference type="AlphaFoldDB" id="A0A7W8TR62"/>
<dbReference type="RefSeq" id="WP_183662895.1">
    <property type="nucleotide sequence ID" value="NZ_BAAARH010000009.1"/>
</dbReference>
<dbReference type="EMBL" id="JACHDR010000001">
    <property type="protein sequence ID" value="MBB5511412.1"/>
    <property type="molecule type" value="Genomic_DNA"/>
</dbReference>
<proteinExistence type="predicted"/>
<dbReference type="InterPro" id="IPR028973">
    <property type="entry name" value="PhnB-like"/>
</dbReference>
<dbReference type="SUPFAM" id="SSF54593">
    <property type="entry name" value="Glyoxalase/Bleomycin resistance protein/Dihydroxybiphenyl dioxygenase"/>
    <property type="match status" value="1"/>
</dbReference>
<organism evidence="1 2">
    <name type="scientific">Neomicrococcus aestuarii</name>
    <dbReference type="NCBI Taxonomy" id="556325"/>
    <lineage>
        <taxon>Bacteria</taxon>
        <taxon>Bacillati</taxon>
        <taxon>Actinomycetota</taxon>
        <taxon>Actinomycetes</taxon>
        <taxon>Micrococcales</taxon>
        <taxon>Micrococcaceae</taxon>
        <taxon>Neomicrococcus</taxon>
    </lineage>
</organism>
<name>A0A7W8TR62_9MICC</name>
<dbReference type="CDD" id="cd06588">
    <property type="entry name" value="PhnB_like"/>
    <property type="match status" value="1"/>
</dbReference>
<comment type="caution">
    <text evidence="1">The sequence shown here is derived from an EMBL/GenBank/DDBJ whole genome shotgun (WGS) entry which is preliminary data.</text>
</comment>
<dbReference type="PANTHER" id="PTHR33990">
    <property type="entry name" value="PROTEIN YJDN-RELATED"/>
    <property type="match status" value="1"/>
</dbReference>
<dbReference type="Proteomes" id="UP000580797">
    <property type="component" value="Unassembled WGS sequence"/>
</dbReference>
<evidence type="ECO:0000313" key="1">
    <source>
        <dbReference type="EMBL" id="MBB5511412.1"/>
    </source>
</evidence>
<dbReference type="PANTHER" id="PTHR33990:SF1">
    <property type="entry name" value="PROTEIN YJDN"/>
    <property type="match status" value="1"/>
</dbReference>
<accession>A0A7W8TR62</accession>
<dbReference type="InterPro" id="IPR029068">
    <property type="entry name" value="Glyas_Bleomycin-R_OHBP_Dase"/>
</dbReference>
<dbReference type="Gene3D" id="3.10.180.10">
    <property type="entry name" value="2,3-Dihydroxybiphenyl 1,2-Dioxygenase, domain 1"/>
    <property type="match status" value="1"/>
</dbReference>
<reference evidence="1 2" key="1">
    <citation type="submission" date="2020-08" db="EMBL/GenBank/DDBJ databases">
        <title>Sequencing the genomes of 1000 actinobacteria strains.</title>
        <authorList>
            <person name="Klenk H.-P."/>
        </authorList>
    </citation>
    <scope>NUCLEOTIDE SEQUENCE [LARGE SCALE GENOMIC DNA]</scope>
    <source>
        <strain evidence="1 2">DSM 105783</strain>
    </source>
</reference>
<sequence length="137" mass="14679">MTGPVPYILFPGTARTALEFYHAVFGGSIEMYSLKDLSRTDGPQENIGHGQLTGEVNLFAADASDTDTTVKTEGLMMALLGTTTPATLREWFAKLSEGGTVIDPLTAKPWGDTDGQVVDCYGLHWLIGYQGTDSAMS</sequence>
<protein>
    <submittedName>
        <fullName evidence="1">PhnB protein</fullName>
    </submittedName>
</protein>